<dbReference type="Gene3D" id="3.40.50.2300">
    <property type="match status" value="1"/>
</dbReference>
<dbReference type="PANTHER" id="PTHR31442:SF38">
    <property type="entry name" value="TRANSCRIPTION FACTOR"/>
    <property type="match status" value="1"/>
</dbReference>
<gene>
    <name evidence="7" type="ORF">RND71_009601</name>
</gene>
<feature type="region of interest" description="Disordered" evidence="5">
    <location>
        <begin position="277"/>
        <end position="312"/>
    </location>
</feature>
<name>A0AAE1SI49_9SOLA</name>
<keyword evidence="1" id="KW-0805">Transcription regulation</keyword>
<dbReference type="InterPro" id="IPR009057">
    <property type="entry name" value="Homeodomain-like_sf"/>
</dbReference>
<keyword evidence="3" id="KW-0539">Nucleus</keyword>
<keyword evidence="2" id="KW-0804">Transcription</keyword>
<evidence type="ECO:0000313" key="8">
    <source>
        <dbReference type="Proteomes" id="UP001291623"/>
    </source>
</evidence>
<protein>
    <recommendedName>
        <fullName evidence="6">Response regulatory domain-containing protein</fullName>
    </recommendedName>
</protein>
<feature type="domain" description="Response regulatory" evidence="6">
    <location>
        <begin position="13"/>
        <end position="127"/>
    </location>
</feature>
<dbReference type="GO" id="GO:0000160">
    <property type="term" value="P:phosphorelay signal transduction system"/>
    <property type="evidence" value="ECO:0007669"/>
    <property type="project" value="InterPro"/>
</dbReference>
<evidence type="ECO:0000256" key="3">
    <source>
        <dbReference type="ARBA" id="ARBA00023242"/>
    </source>
</evidence>
<dbReference type="InterPro" id="IPR006447">
    <property type="entry name" value="Myb_dom_plants"/>
</dbReference>
<dbReference type="AlphaFoldDB" id="A0AAE1SI49"/>
<proteinExistence type="predicted"/>
<dbReference type="Gene3D" id="1.10.10.60">
    <property type="entry name" value="Homeodomain-like"/>
    <property type="match status" value="1"/>
</dbReference>
<evidence type="ECO:0000256" key="4">
    <source>
        <dbReference type="PROSITE-ProRule" id="PRU00169"/>
    </source>
</evidence>
<evidence type="ECO:0000256" key="1">
    <source>
        <dbReference type="ARBA" id="ARBA00023015"/>
    </source>
</evidence>
<dbReference type="NCBIfam" id="TIGR01557">
    <property type="entry name" value="myb_SHAQKYF"/>
    <property type="match status" value="1"/>
</dbReference>
<dbReference type="PROSITE" id="PS50110">
    <property type="entry name" value="RESPONSE_REGULATORY"/>
    <property type="match status" value="1"/>
</dbReference>
<sequence>MAVPYNEIRKKIHVMLVDHDKDFVNEMADLLQSYNYKVTTVDIASVAMSVLSKGKKNIDVMIINVNSPDLLSFQLLAQGLGLNIISLFVCDEHDAVIAKKALNEGAYLYLKKPLHEEFIKNLWQFVLREKIQNEKAGEGLEENRDQKNVGDADDICNNNVVGENNIPINIEEQSNNIHEADVVSNKKYKMRKKRGRKSTKEINKIDSKSNANKAVRRNVYIEWTVDLHAKFMDAVHQLGEGRCFPLQILEVMNVPGIERLQVASHLQKCRNNNWRVSKEQKSIHHPSGQRSTSGSQQRSSRGKFGTMPRLQTNVPNLQQQKYHRDQTQRVPKFLLSQLNTDEIFTRGESSTQQQIYRPQLQVQPHNLCIDNPFNNTFLLTQNNVGGGKQQQHEILFGMLGSQGLQESIIGSTSYRPELAFNSEYQHTQNDYDLDLNAAHVSTYSHSAIMFGTNIGNATINELEAGNVNFQHYIGEPNMSDSNNIVTESYASFIEGSDSNEKENYASYFNFNNMDYLFQNLEPPSDNLPYEHGSEFDHVYSADQVSASI</sequence>
<organism evidence="7 8">
    <name type="scientific">Anisodus tanguticus</name>
    <dbReference type="NCBI Taxonomy" id="243964"/>
    <lineage>
        <taxon>Eukaryota</taxon>
        <taxon>Viridiplantae</taxon>
        <taxon>Streptophyta</taxon>
        <taxon>Embryophyta</taxon>
        <taxon>Tracheophyta</taxon>
        <taxon>Spermatophyta</taxon>
        <taxon>Magnoliopsida</taxon>
        <taxon>eudicotyledons</taxon>
        <taxon>Gunneridae</taxon>
        <taxon>Pentapetalae</taxon>
        <taxon>asterids</taxon>
        <taxon>lamiids</taxon>
        <taxon>Solanales</taxon>
        <taxon>Solanaceae</taxon>
        <taxon>Solanoideae</taxon>
        <taxon>Hyoscyameae</taxon>
        <taxon>Anisodus</taxon>
    </lineage>
</organism>
<evidence type="ECO:0000256" key="5">
    <source>
        <dbReference type="SAM" id="MobiDB-lite"/>
    </source>
</evidence>
<dbReference type="SUPFAM" id="SSF46689">
    <property type="entry name" value="Homeodomain-like"/>
    <property type="match status" value="1"/>
</dbReference>
<dbReference type="GO" id="GO:0003677">
    <property type="term" value="F:DNA binding"/>
    <property type="evidence" value="ECO:0007669"/>
    <property type="project" value="InterPro"/>
</dbReference>
<evidence type="ECO:0000259" key="6">
    <source>
        <dbReference type="PROSITE" id="PS50110"/>
    </source>
</evidence>
<dbReference type="GO" id="GO:0003700">
    <property type="term" value="F:DNA-binding transcription factor activity"/>
    <property type="evidence" value="ECO:0007669"/>
    <property type="project" value="InterPro"/>
</dbReference>
<comment type="caution">
    <text evidence="7">The sequence shown here is derived from an EMBL/GenBank/DDBJ whole genome shotgun (WGS) entry which is preliminary data.</text>
</comment>
<dbReference type="GO" id="GO:0005634">
    <property type="term" value="C:nucleus"/>
    <property type="evidence" value="ECO:0007669"/>
    <property type="project" value="TreeGrafter"/>
</dbReference>
<dbReference type="Proteomes" id="UP001291623">
    <property type="component" value="Unassembled WGS sequence"/>
</dbReference>
<dbReference type="InterPro" id="IPR011006">
    <property type="entry name" value="CheY-like_superfamily"/>
</dbReference>
<reference evidence="7" key="1">
    <citation type="submission" date="2023-12" db="EMBL/GenBank/DDBJ databases">
        <title>Genome assembly of Anisodus tanguticus.</title>
        <authorList>
            <person name="Wang Y.-J."/>
        </authorList>
    </citation>
    <scope>NUCLEOTIDE SEQUENCE</scope>
    <source>
        <strain evidence="7">KB-2021</strain>
        <tissue evidence="7">Leaf</tissue>
    </source>
</reference>
<comment type="caution">
    <text evidence="4">Lacks conserved residue(s) required for the propagation of feature annotation.</text>
</comment>
<dbReference type="SMART" id="SM00448">
    <property type="entry name" value="REC"/>
    <property type="match status" value="1"/>
</dbReference>
<evidence type="ECO:0000313" key="7">
    <source>
        <dbReference type="EMBL" id="KAK4370126.1"/>
    </source>
</evidence>
<evidence type="ECO:0000256" key="2">
    <source>
        <dbReference type="ARBA" id="ARBA00023163"/>
    </source>
</evidence>
<dbReference type="InterPro" id="IPR044841">
    <property type="entry name" value="LUX/BOA-like"/>
</dbReference>
<dbReference type="EMBL" id="JAVYJV010000005">
    <property type="protein sequence ID" value="KAK4370126.1"/>
    <property type="molecule type" value="Genomic_DNA"/>
</dbReference>
<keyword evidence="8" id="KW-1185">Reference proteome</keyword>
<dbReference type="PANTHER" id="PTHR31442">
    <property type="entry name" value="HOMEODOMAIN-LIKE SUPERFAMILY PROTEIN-RELATED"/>
    <property type="match status" value="1"/>
</dbReference>
<dbReference type="SUPFAM" id="SSF52172">
    <property type="entry name" value="CheY-like"/>
    <property type="match status" value="1"/>
</dbReference>
<feature type="compositionally biased region" description="Low complexity" evidence="5">
    <location>
        <begin position="288"/>
        <end position="299"/>
    </location>
</feature>
<dbReference type="InterPro" id="IPR001789">
    <property type="entry name" value="Sig_transdc_resp-reg_receiver"/>
</dbReference>
<accession>A0AAE1SI49</accession>